<proteinExistence type="predicted"/>
<dbReference type="InParanoid" id="D8R2V7"/>
<dbReference type="Proteomes" id="UP000001514">
    <property type="component" value="Unassembled WGS sequence"/>
</dbReference>
<dbReference type="eggNOG" id="ENOG502RZ7X">
    <property type="taxonomic scope" value="Eukaryota"/>
</dbReference>
<accession>D8R2V7</accession>
<dbReference type="Gramene" id="EFJ32835">
    <property type="protein sequence ID" value="EFJ32835"/>
    <property type="gene ID" value="SELMODRAFT_84003"/>
</dbReference>
<sequence length="125" mass="14357">KKGDLSFADLAKHGYSSGPSVLNVPAPNRNANFESNWSWSGGMRKTDEERQAEEAENIDERERTREIVNTGAEKVRFSFHSEQRAQTFSKKEKRKRDLGQASRGKSYVEEEKRLLRDRGVYSGFD</sequence>
<protein>
    <submittedName>
        <fullName evidence="2">Uncharacterized protein</fullName>
    </submittedName>
</protein>
<dbReference type="AlphaFoldDB" id="D8R2V7"/>
<organism evidence="3">
    <name type="scientific">Selaginella moellendorffii</name>
    <name type="common">Spikemoss</name>
    <dbReference type="NCBI Taxonomy" id="88036"/>
    <lineage>
        <taxon>Eukaryota</taxon>
        <taxon>Viridiplantae</taxon>
        <taxon>Streptophyta</taxon>
        <taxon>Embryophyta</taxon>
        <taxon>Tracheophyta</taxon>
        <taxon>Lycopodiopsida</taxon>
        <taxon>Selaginellales</taxon>
        <taxon>Selaginellaceae</taxon>
        <taxon>Selaginella</taxon>
    </lineage>
</organism>
<feature type="region of interest" description="Disordered" evidence="1">
    <location>
        <begin position="1"/>
        <end position="62"/>
    </location>
</feature>
<keyword evidence="3" id="KW-1185">Reference proteome</keyword>
<evidence type="ECO:0000256" key="1">
    <source>
        <dbReference type="SAM" id="MobiDB-lite"/>
    </source>
</evidence>
<dbReference type="KEGG" id="smo:SELMODRAFT_84003"/>
<dbReference type="FunCoup" id="D8R2V7">
    <property type="interactions" value="909"/>
</dbReference>
<feature type="compositionally biased region" description="Basic and acidic residues" evidence="1">
    <location>
        <begin position="74"/>
        <end position="83"/>
    </location>
</feature>
<dbReference type="PANTHER" id="PTHR31833">
    <property type="entry name" value="UPF0690 PROTEIN C1ORF52"/>
    <property type="match status" value="1"/>
</dbReference>
<dbReference type="OMA" id="WSGGMRK"/>
<dbReference type="HOGENOM" id="CLU_075182_1_0_1"/>
<name>D8R2V7_SELML</name>
<evidence type="ECO:0000313" key="2">
    <source>
        <dbReference type="EMBL" id="EFJ32835.1"/>
    </source>
</evidence>
<dbReference type="EMBL" id="GL377571">
    <property type="protein sequence ID" value="EFJ32835.1"/>
    <property type="molecule type" value="Genomic_DNA"/>
</dbReference>
<dbReference type="PANTHER" id="PTHR31833:SF2">
    <property type="entry name" value="UPF0690 PROTEIN C1ORF52"/>
    <property type="match status" value="1"/>
</dbReference>
<gene>
    <name evidence="2" type="ORF">SELMODRAFT_84003</name>
</gene>
<feature type="non-terminal residue" evidence="2">
    <location>
        <position position="1"/>
    </location>
</feature>
<feature type="compositionally biased region" description="Basic and acidic residues" evidence="1">
    <location>
        <begin position="44"/>
        <end position="62"/>
    </location>
</feature>
<feature type="region of interest" description="Disordered" evidence="1">
    <location>
        <begin position="74"/>
        <end position="109"/>
    </location>
</feature>
<reference evidence="2 3" key="1">
    <citation type="journal article" date="2011" name="Science">
        <title>The Selaginella genome identifies genetic changes associated with the evolution of vascular plants.</title>
        <authorList>
            <person name="Banks J.A."/>
            <person name="Nishiyama T."/>
            <person name="Hasebe M."/>
            <person name="Bowman J.L."/>
            <person name="Gribskov M."/>
            <person name="dePamphilis C."/>
            <person name="Albert V.A."/>
            <person name="Aono N."/>
            <person name="Aoyama T."/>
            <person name="Ambrose B.A."/>
            <person name="Ashton N.W."/>
            <person name="Axtell M.J."/>
            <person name="Barker E."/>
            <person name="Barker M.S."/>
            <person name="Bennetzen J.L."/>
            <person name="Bonawitz N.D."/>
            <person name="Chapple C."/>
            <person name="Cheng C."/>
            <person name="Correa L.G."/>
            <person name="Dacre M."/>
            <person name="DeBarry J."/>
            <person name="Dreyer I."/>
            <person name="Elias M."/>
            <person name="Engstrom E.M."/>
            <person name="Estelle M."/>
            <person name="Feng L."/>
            <person name="Finet C."/>
            <person name="Floyd S.K."/>
            <person name="Frommer W.B."/>
            <person name="Fujita T."/>
            <person name="Gramzow L."/>
            <person name="Gutensohn M."/>
            <person name="Harholt J."/>
            <person name="Hattori M."/>
            <person name="Heyl A."/>
            <person name="Hirai T."/>
            <person name="Hiwatashi Y."/>
            <person name="Ishikawa M."/>
            <person name="Iwata M."/>
            <person name="Karol K.G."/>
            <person name="Koehler B."/>
            <person name="Kolukisaoglu U."/>
            <person name="Kubo M."/>
            <person name="Kurata T."/>
            <person name="Lalonde S."/>
            <person name="Li K."/>
            <person name="Li Y."/>
            <person name="Litt A."/>
            <person name="Lyons E."/>
            <person name="Manning G."/>
            <person name="Maruyama T."/>
            <person name="Michael T.P."/>
            <person name="Mikami K."/>
            <person name="Miyazaki S."/>
            <person name="Morinaga S."/>
            <person name="Murata T."/>
            <person name="Mueller-Roeber B."/>
            <person name="Nelson D.R."/>
            <person name="Obara M."/>
            <person name="Oguri Y."/>
            <person name="Olmstead R.G."/>
            <person name="Onodera N."/>
            <person name="Petersen B.L."/>
            <person name="Pils B."/>
            <person name="Prigge M."/>
            <person name="Rensing S.A."/>
            <person name="Riano-Pachon D.M."/>
            <person name="Roberts A.W."/>
            <person name="Sato Y."/>
            <person name="Scheller H.V."/>
            <person name="Schulz B."/>
            <person name="Schulz C."/>
            <person name="Shakirov E.V."/>
            <person name="Shibagaki N."/>
            <person name="Shinohara N."/>
            <person name="Shippen D.E."/>
            <person name="Soerensen I."/>
            <person name="Sotooka R."/>
            <person name="Sugimoto N."/>
            <person name="Sugita M."/>
            <person name="Sumikawa N."/>
            <person name="Tanurdzic M."/>
            <person name="Theissen G."/>
            <person name="Ulvskov P."/>
            <person name="Wakazuki S."/>
            <person name="Weng J.K."/>
            <person name="Willats W.W."/>
            <person name="Wipf D."/>
            <person name="Wolf P.G."/>
            <person name="Yang L."/>
            <person name="Zimmer A.D."/>
            <person name="Zhu Q."/>
            <person name="Mitros T."/>
            <person name="Hellsten U."/>
            <person name="Loque D."/>
            <person name="Otillar R."/>
            <person name="Salamov A."/>
            <person name="Schmutz J."/>
            <person name="Shapiro H."/>
            <person name="Lindquist E."/>
            <person name="Lucas S."/>
            <person name="Rokhsar D."/>
            <person name="Grigoriev I.V."/>
        </authorList>
    </citation>
    <scope>NUCLEOTIDE SEQUENCE [LARGE SCALE GENOMIC DNA]</scope>
</reference>
<feature type="compositionally biased region" description="Polar residues" evidence="1">
    <location>
        <begin position="29"/>
        <end position="39"/>
    </location>
</feature>
<evidence type="ECO:0000313" key="3">
    <source>
        <dbReference type="Proteomes" id="UP000001514"/>
    </source>
</evidence>